<evidence type="ECO:0000313" key="1">
    <source>
        <dbReference type="EMBL" id="PIZ48289.1"/>
    </source>
</evidence>
<dbReference type="EMBL" id="PFNL01000004">
    <property type="protein sequence ID" value="PIZ48289.1"/>
    <property type="molecule type" value="Genomic_DNA"/>
</dbReference>
<name>A0A2M7TM28_UNCKA</name>
<accession>A0A2M7TM28</accession>
<reference evidence="2" key="1">
    <citation type="submission" date="2017-09" db="EMBL/GenBank/DDBJ databases">
        <title>Depth-based differentiation of microbial function through sediment-hosted aquifers and enrichment of novel symbionts in the deep terrestrial subsurface.</title>
        <authorList>
            <person name="Probst A.J."/>
            <person name="Ladd B."/>
            <person name="Jarett J.K."/>
            <person name="Geller-Mcgrath D.E."/>
            <person name="Sieber C.M.K."/>
            <person name="Emerson J.B."/>
            <person name="Anantharaman K."/>
            <person name="Thomas B.C."/>
            <person name="Malmstrom R."/>
            <person name="Stieglmeier M."/>
            <person name="Klingl A."/>
            <person name="Woyke T."/>
            <person name="Ryan C.M."/>
            <person name="Banfield J.F."/>
        </authorList>
    </citation>
    <scope>NUCLEOTIDE SEQUENCE [LARGE SCALE GENOMIC DNA]</scope>
</reference>
<dbReference type="AlphaFoldDB" id="A0A2M7TM28"/>
<organism evidence="1 2">
    <name type="scientific">candidate division WWE3 bacterium CG_4_10_14_0_2_um_filter_41_14</name>
    <dbReference type="NCBI Taxonomy" id="1975072"/>
    <lineage>
        <taxon>Bacteria</taxon>
        <taxon>Katanobacteria</taxon>
    </lineage>
</organism>
<evidence type="ECO:0000313" key="2">
    <source>
        <dbReference type="Proteomes" id="UP000228920"/>
    </source>
</evidence>
<protein>
    <submittedName>
        <fullName evidence="1">Uncharacterized protein</fullName>
    </submittedName>
</protein>
<proteinExistence type="predicted"/>
<sequence length="130" mass="14569">MCQTDAKRPEVVDYKLILAPQGYVCSKCRQTDIKLWRPNDDQISLTMYCATCASEIVGNDPLRRINGNGHHFDGLAGMAGMFVDTIGEMHPAYPVNTGNTLSLYRFDAPEQARQWWSLLPILPLGSQVPR</sequence>
<gene>
    <name evidence="1" type="ORF">COY32_00160</name>
</gene>
<comment type="caution">
    <text evidence="1">The sequence shown here is derived from an EMBL/GenBank/DDBJ whole genome shotgun (WGS) entry which is preliminary data.</text>
</comment>
<dbReference type="Proteomes" id="UP000228920">
    <property type="component" value="Unassembled WGS sequence"/>
</dbReference>